<dbReference type="AlphaFoldDB" id="A0A554XFY1"/>
<reference evidence="1 2" key="1">
    <citation type="submission" date="2019-07" db="EMBL/GenBank/DDBJ databases">
        <title>Tepidimonas charontis SPSP-6 draft genome.</title>
        <authorList>
            <person name="Da Costa M.S."/>
            <person name="Froufe H.J.C."/>
            <person name="Egas C."/>
            <person name="Albuquerque L."/>
        </authorList>
    </citation>
    <scope>NUCLEOTIDE SEQUENCE [LARGE SCALE GENOMIC DNA]</scope>
    <source>
        <strain evidence="1 2">SPSP-6</strain>
    </source>
</reference>
<gene>
    <name evidence="1" type="ORF">Tchar_01229</name>
</gene>
<organism evidence="1 2">
    <name type="scientific">Tepidimonas charontis</name>
    <dbReference type="NCBI Taxonomy" id="2267262"/>
    <lineage>
        <taxon>Bacteria</taxon>
        <taxon>Pseudomonadati</taxon>
        <taxon>Pseudomonadota</taxon>
        <taxon>Betaproteobacteria</taxon>
        <taxon>Burkholderiales</taxon>
        <taxon>Tepidimonas</taxon>
    </lineage>
</organism>
<protein>
    <submittedName>
        <fullName evidence="1">Uncharacterized protein</fullName>
    </submittedName>
</protein>
<dbReference type="OrthoDB" id="8914081at2"/>
<keyword evidence="2" id="KW-1185">Reference proteome</keyword>
<dbReference type="Proteomes" id="UP000318294">
    <property type="component" value="Unassembled WGS sequence"/>
</dbReference>
<name>A0A554XFY1_9BURK</name>
<dbReference type="RefSeq" id="WP_144328192.1">
    <property type="nucleotide sequence ID" value="NZ_VJON01000015.1"/>
</dbReference>
<proteinExistence type="predicted"/>
<evidence type="ECO:0000313" key="2">
    <source>
        <dbReference type="Proteomes" id="UP000318294"/>
    </source>
</evidence>
<comment type="caution">
    <text evidence="1">The sequence shown here is derived from an EMBL/GenBank/DDBJ whole genome shotgun (WGS) entry which is preliminary data.</text>
</comment>
<evidence type="ECO:0000313" key="1">
    <source>
        <dbReference type="EMBL" id="TSE34725.1"/>
    </source>
</evidence>
<sequence>MKLIFDEATRACIGAVEGPWHGGGLVVEVDALPDDLSILSLSDEGEIVADETVALARAKTARIAEIKRQAAGLIAALQWRIERAEERDRLGLPGETVEEVFLEREAIRRASNRCEAEVEAALDVQAVQAVQFAVTEADRAIPQRLTRLEFLRRFTDEEMQSIVAAADTSPALKAALLKWQTAEGIVLTDPATVAGVQALEIAGLIAPGRAEAILTPPNPT</sequence>
<dbReference type="EMBL" id="VJON01000015">
    <property type="protein sequence ID" value="TSE34725.1"/>
    <property type="molecule type" value="Genomic_DNA"/>
</dbReference>
<accession>A0A554XFY1</accession>